<dbReference type="Proteomes" id="UP001501009">
    <property type="component" value="Unassembled WGS sequence"/>
</dbReference>
<dbReference type="EMBL" id="BAABDE010000052">
    <property type="protein sequence ID" value="GAA3850593.1"/>
    <property type="molecule type" value="Genomic_DNA"/>
</dbReference>
<gene>
    <name evidence="1" type="ORF">GCM10022403_097670</name>
</gene>
<organism evidence="1 2">
    <name type="scientific">Streptomyces coacervatus</name>
    <dbReference type="NCBI Taxonomy" id="647381"/>
    <lineage>
        <taxon>Bacteria</taxon>
        <taxon>Bacillati</taxon>
        <taxon>Actinomycetota</taxon>
        <taxon>Actinomycetes</taxon>
        <taxon>Kitasatosporales</taxon>
        <taxon>Streptomycetaceae</taxon>
        <taxon>Streptomyces</taxon>
    </lineage>
</organism>
<keyword evidence="2" id="KW-1185">Reference proteome</keyword>
<comment type="caution">
    <text evidence="1">The sequence shown here is derived from an EMBL/GenBank/DDBJ whole genome shotgun (WGS) entry which is preliminary data.</text>
</comment>
<accession>A0ABP7JQ27</accession>
<evidence type="ECO:0000313" key="1">
    <source>
        <dbReference type="EMBL" id="GAA3850593.1"/>
    </source>
</evidence>
<name>A0ABP7JQ27_9ACTN</name>
<proteinExistence type="predicted"/>
<protein>
    <submittedName>
        <fullName evidence="1">Uncharacterized protein</fullName>
    </submittedName>
</protein>
<evidence type="ECO:0000313" key="2">
    <source>
        <dbReference type="Proteomes" id="UP001501009"/>
    </source>
</evidence>
<sequence>MAVGGGDDAVGVGDVGRLHPVAGQRQGTHLAVAAARYAVQDCVARVGEPGAVTEQGDVVDEVPGFFGQLLRGQEAYGLLPIVMPSGSQPSGSGWGA</sequence>
<reference evidence="2" key="1">
    <citation type="journal article" date="2019" name="Int. J. Syst. Evol. Microbiol.">
        <title>The Global Catalogue of Microorganisms (GCM) 10K type strain sequencing project: providing services to taxonomists for standard genome sequencing and annotation.</title>
        <authorList>
            <consortium name="The Broad Institute Genomics Platform"/>
            <consortium name="The Broad Institute Genome Sequencing Center for Infectious Disease"/>
            <person name="Wu L."/>
            <person name="Ma J."/>
        </authorList>
    </citation>
    <scope>NUCLEOTIDE SEQUENCE [LARGE SCALE GENOMIC DNA]</scope>
    <source>
        <strain evidence="2">JCM 17138</strain>
    </source>
</reference>